<dbReference type="EMBL" id="RBNI01003273">
    <property type="protein sequence ID" value="RUP48521.1"/>
    <property type="molecule type" value="Genomic_DNA"/>
</dbReference>
<organism evidence="2 3">
    <name type="scientific">Jimgerdemannia flammicorona</name>
    <dbReference type="NCBI Taxonomy" id="994334"/>
    <lineage>
        <taxon>Eukaryota</taxon>
        <taxon>Fungi</taxon>
        <taxon>Fungi incertae sedis</taxon>
        <taxon>Mucoromycota</taxon>
        <taxon>Mucoromycotina</taxon>
        <taxon>Endogonomycetes</taxon>
        <taxon>Endogonales</taxon>
        <taxon>Endogonaceae</taxon>
        <taxon>Jimgerdemannia</taxon>
    </lineage>
</organism>
<gene>
    <name evidence="2" type="ORF">BC936DRAFT_144454</name>
</gene>
<evidence type="ECO:0000313" key="3">
    <source>
        <dbReference type="Proteomes" id="UP000268093"/>
    </source>
</evidence>
<evidence type="ECO:0000313" key="2">
    <source>
        <dbReference type="EMBL" id="RUP48521.1"/>
    </source>
</evidence>
<dbReference type="Proteomes" id="UP000268093">
    <property type="component" value="Unassembled WGS sequence"/>
</dbReference>
<keyword evidence="1" id="KW-0175">Coiled coil</keyword>
<sequence>MNQHSYDIYAQVPAPPRHHLPSDNGNHYHSQGGLEPYLAQLGISPADKPSFIEEINSIDDVEFLRRLVIEKEREKQSIANDLDIAARLGLAISETNEEMQVKVLIRLISVMEHENQYLHSELMRSTELTNQLMSRDDQSRSLTEQKMYMNKELDMARRELRRFRKELDGLSGQLNDMANDMVDSRGRAGSYAKKLAEVEHNLTTTQEMNVNLQNLLEKALNTQKQSNANTTHVVRNIQSDLTRVVQENDRLRSRIAELEEHQSDCENKLAEMIDKAKEYASLLEQAQDTIHTLSEPRLDDMSVSHIPEKAGKETEITKGSLLSTEITQEIEKEIEKKLVIKMDIKNRIVKHDSIVNDRRKAQEGLKYLLPDRDVSTSYAYGRRGSFGSDTSNISAASAVTLPAVSFINRVSPTKSPSTPTRIFQILTGRRDGTLV</sequence>
<accession>A0A433DCE1</accession>
<evidence type="ECO:0000256" key="1">
    <source>
        <dbReference type="SAM" id="Coils"/>
    </source>
</evidence>
<keyword evidence="3" id="KW-1185">Reference proteome</keyword>
<proteinExistence type="predicted"/>
<comment type="caution">
    <text evidence="2">The sequence shown here is derived from an EMBL/GenBank/DDBJ whole genome shotgun (WGS) entry which is preliminary data.</text>
</comment>
<dbReference type="AlphaFoldDB" id="A0A433DCE1"/>
<reference evidence="2 3" key="1">
    <citation type="journal article" date="2018" name="New Phytol.">
        <title>Phylogenomics of Endogonaceae and evolution of mycorrhizas within Mucoromycota.</title>
        <authorList>
            <person name="Chang Y."/>
            <person name="Desiro A."/>
            <person name="Na H."/>
            <person name="Sandor L."/>
            <person name="Lipzen A."/>
            <person name="Clum A."/>
            <person name="Barry K."/>
            <person name="Grigoriev I.V."/>
            <person name="Martin F.M."/>
            <person name="Stajich J.E."/>
            <person name="Smith M.E."/>
            <person name="Bonito G."/>
            <person name="Spatafora J.W."/>
        </authorList>
    </citation>
    <scope>NUCLEOTIDE SEQUENCE [LARGE SCALE GENOMIC DNA]</scope>
    <source>
        <strain evidence="2 3">GMNB39</strain>
    </source>
</reference>
<protein>
    <submittedName>
        <fullName evidence="2">Uncharacterized protein</fullName>
    </submittedName>
</protein>
<name>A0A433DCE1_9FUNG</name>
<feature type="coiled-coil region" evidence="1">
    <location>
        <begin position="146"/>
        <end position="289"/>
    </location>
</feature>
<dbReference type="OrthoDB" id="5585416at2759"/>